<dbReference type="InterPro" id="IPR003439">
    <property type="entry name" value="ABC_transporter-like_ATP-bd"/>
</dbReference>
<dbReference type="PROSITE" id="PS50893">
    <property type="entry name" value="ABC_TRANSPORTER_2"/>
    <property type="match status" value="1"/>
</dbReference>
<keyword evidence="10 13" id="KW-0472">Membrane</keyword>
<feature type="domain" description="ABC transmembrane type-1" evidence="15">
    <location>
        <begin position="26"/>
        <end position="310"/>
    </location>
</feature>
<evidence type="ECO:0000256" key="1">
    <source>
        <dbReference type="ARBA" id="ARBA00004651"/>
    </source>
</evidence>
<dbReference type="EMBL" id="CP034876">
    <property type="protein sequence ID" value="QCI21192.1"/>
    <property type="molecule type" value="Genomic_DNA"/>
</dbReference>
<dbReference type="PROSITE" id="PS50929">
    <property type="entry name" value="ABC_TM1F"/>
    <property type="match status" value="1"/>
</dbReference>
<proteinExistence type="inferred from homology"/>
<dbReference type="CDD" id="cd18544">
    <property type="entry name" value="ABC_6TM_TmrA_like"/>
    <property type="match status" value="1"/>
</dbReference>
<dbReference type="InterPro" id="IPR039421">
    <property type="entry name" value="Type_1_exporter"/>
</dbReference>
<comment type="catalytic activity">
    <reaction evidence="11">
        <text>ATP + H2O + xenobioticSide 1 = ADP + phosphate + xenobioticSide 2.</text>
        <dbReference type="EC" id="7.6.2.2"/>
    </reaction>
</comment>
<dbReference type="GO" id="GO:0005886">
    <property type="term" value="C:plasma membrane"/>
    <property type="evidence" value="ECO:0007669"/>
    <property type="project" value="UniProtKB-SubCell"/>
</dbReference>
<dbReference type="GO" id="GO:0005524">
    <property type="term" value="F:ATP binding"/>
    <property type="evidence" value="ECO:0007669"/>
    <property type="project" value="UniProtKB-KW"/>
</dbReference>
<comment type="similarity">
    <text evidence="2">Belongs to the ABC transporter superfamily. Drug exporter-2 (TC 3.A.1.117) family.</text>
</comment>
<dbReference type="SMART" id="SM00382">
    <property type="entry name" value="AAA"/>
    <property type="match status" value="1"/>
</dbReference>
<feature type="transmembrane region" description="Helical" evidence="13">
    <location>
        <begin position="63"/>
        <end position="84"/>
    </location>
</feature>
<evidence type="ECO:0000256" key="7">
    <source>
        <dbReference type="ARBA" id="ARBA00022741"/>
    </source>
</evidence>
<accession>A0A4D6XTY8</accession>
<dbReference type="Gene3D" id="3.40.50.300">
    <property type="entry name" value="P-loop containing nucleotide triphosphate hydrolases"/>
    <property type="match status" value="1"/>
</dbReference>
<dbReference type="InterPro" id="IPR027417">
    <property type="entry name" value="P-loop_NTPase"/>
</dbReference>
<feature type="transmembrane region" description="Helical" evidence="13">
    <location>
        <begin position="169"/>
        <end position="188"/>
    </location>
</feature>
<dbReference type="Pfam" id="PF00005">
    <property type="entry name" value="ABC_tran"/>
    <property type="match status" value="1"/>
</dbReference>
<feature type="transmembrane region" description="Helical" evidence="13">
    <location>
        <begin position="25"/>
        <end position="51"/>
    </location>
</feature>
<dbReference type="GO" id="GO:0015421">
    <property type="term" value="F:ABC-type oligopeptide transporter activity"/>
    <property type="evidence" value="ECO:0007669"/>
    <property type="project" value="TreeGrafter"/>
</dbReference>
<evidence type="ECO:0000256" key="10">
    <source>
        <dbReference type="ARBA" id="ARBA00023136"/>
    </source>
</evidence>
<sequence>MNHLIEFWPILKRLILYIKPYKKKLIVAFIFLLGGSISEVLGPILISYFINNILSKHALHLKIIFIIIILYIILQILSVFFNYFQSILFNKIAVRIINTLRQDVMNAALQQPISEFDSQPIGQMISKVTNDTEVVKELYDTVGPTLFRSVILIFIILCAMFTLEWRMAIIALLILPLVLTIMFIYQYYSTPLLRKVRYHLADINNKFNETINGMNVIQQFRQQKRFKKNIKKSSDLHYLARMKILRLDGFLLRPLLSLLSALILSNFIFLFSCFPIEAFEVGILYAFITYLGRLNEPLIAITIQQAILQQSIVAGERIFSLIDSPKQKYGKNKNIFTSGKINIKNISFHYKNSPKNILENININMPSKSFIALVGHTGSGKSTLASLLMGYYPVTQGKIYLDNKSIDSISHSVLRKNILMVQQDPIILSDTVLSNITLGRKISEEKVWEILDTVCLSSLVKSMPKGIYSLLGEEGSNLSVGQKQLLAIARILVSRPKILILDEATANIDSGTEQLIQKTLLSIRKNSTLVVIAHRLSTIVEADLIVVLKKGKIVEFGKHKKLLDSKSYYWKMYKFQLSKKL</sequence>
<feature type="domain" description="ABC transporter" evidence="14">
    <location>
        <begin position="341"/>
        <end position="575"/>
    </location>
</feature>
<evidence type="ECO:0000313" key="16">
    <source>
        <dbReference type="EMBL" id="QCI21192.1"/>
    </source>
</evidence>
<dbReference type="SUPFAM" id="SSF52540">
    <property type="entry name" value="P-loop containing nucleoside triphosphate hydrolases"/>
    <property type="match status" value="1"/>
</dbReference>
<dbReference type="InterPro" id="IPR003593">
    <property type="entry name" value="AAA+_ATPase"/>
</dbReference>
<dbReference type="OrthoDB" id="9806127at2"/>
<dbReference type="Proteomes" id="UP000298738">
    <property type="component" value="Chromosome"/>
</dbReference>
<organism evidence="16 17">
    <name type="scientific">Buchnera aphidicola</name>
    <name type="common">Hyperomyzus lactucae</name>
    <dbReference type="NCBI Taxonomy" id="1241860"/>
    <lineage>
        <taxon>Bacteria</taxon>
        <taxon>Pseudomonadati</taxon>
        <taxon>Pseudomonadota</taxon>
        <taxon>Gammaproteobacteria</taxon>
        <taxon>Enterobacterales</taxon>
        <taxon>Erwiniaceae</taxon>
        <taxon>Buchnera</taxon>
    </lineage>
</organism>
<dbReference type="InterPro" id="IPR017871">
    <property type="entry name" value="ABC_transporter-like_CS"/>
</dbReference>
<name>A0A4D6XTY8_9GAMM</name>
<evidence type="ECO:0000256" key="6">
    <source>
        <dbReference type="ARBA" id="ARBA00022692"/>
    </source>
</evidence>
<evidence type="ECO:0000256" key="9">
    <source>
        <dbReference type="ARBA" id="ARBA00022989"/>
    </source>
</evidence>
<evidence type="ECO:0000256" key="3">
    <source>
        <dbReference type="ARBA" id="ARBA00012191"/>
    </source>
</evidence>
<keyword evidence="4" id="KW-0813">Transport</keyword>
<evidence type="ECO:0000313" key="17">
    <source>
        <dbReference type="Proteomes" id="UP000298738"/>
    </source>
</evidence>
<reference evidence="16 17" key="1">
    <citation type="submission" date="2018-12" db="EMBL/GenBank/DDBJ databases">
        <authorList>
            <person name="Chong R.A."/>
        </authorList>
    </citation>
    <scope>NUCLEOTIDE SEQUENCE [LARGE SCALE GENOMIC DNA]</scope>
    <source>
        <strain evidence="16 17">Hla</strain>
    </source>
</reference>
<evidence type="ECO:0000259" key="15">
    <source>
        <dbReference type="PROSITE" id="PS50929"/>
    </source>
</evidence>
<dbReference type="PROSITE" id="PS00211">
    <property type="entry name" value="ABC_TRANSPORTER_1"/>
    <property type="match status" value="1"/>
</dbReference>
<reference evidence="16 17" key="2">
    <citation type="submission" date="2019-05" db="EMBL/GenBank/DDBJ databases">
        <title>Genome evolution of the obligate endosymbiont Buchnera aphidicola.</title>
        <authorList>
            <person name="Moran N.A."/>
        </authorList>
    </citation>
    <scope>NUCLEOTIDE SEQUENCE [LARGE SCALE GENOMIC DNA]</scope>
    <source>
        <strain evidence="16 17">Hla</strain>
    </source>
</reference>
<gene>
    <name evidence="16" type="ORF">D9V68_02450</name>
</gene>
<keyword evidence="5" id="KW-1003">Cell membrane</keyword>
<dbReference type="InterPro" id="IPR011527">
    <property type="entry name" value="ABC1_TM_dom"/>
</dbReference>
<dbReference type="Pfam" id="PF00664">
    <property type="entry name" value="ABC_membrane"/>
    <property type="match status" value="1"/>
</dbReference>
<evidence type="ECO:0000256" key="13">
    <source>
        <dbReference type="SAM" id="Phobius"/>
    </source>
</evidence>
<evidence type="ECO:0000256" key="11">
    <source>
        <dbReference type="ARBA" id="ARBA00034018"/>
    </source>
</evidence>
<dbReference type="PANTHER" id="PTHR43394:SF1">
    <property type="entry name" value="ATP-BINDING CASSETTE SUB-FAMILY B MEMBER 10, MITOCHONDRIAL"/>
    <property type="match status" value="1"/>
</dbReference>
<keyword evidence="8 16" id="KW-0067">ATP-binding</keyword>
<dbReference type="RefSeq" id="WP_158358009.1">
    <property type="nucleotide sequence ID" value="NZ_CP034876.1"/>
</dbReference>
<evidence type="ECO:0000256" key="8">
    <source>
        <dbReference type="ARBA" id="ARBA00022840"/>
    </source>
</evidence>
<dbReference type="AlphaFoldDB" id="A0A4D6XTY8"/>
<feature type="transmembrane region" description="Helical" evidence="13">
    <location>
        <begin position="146"/>
        <end position="163"/>
    </location>
</feature>
<protein>
    <recommendedName>
        <fullName evidence="12">Multidrug resistance-like ATP-binding protein MdlB</fullName>
        <ecNumber evidence="3">7.6.2.2</ecNumber>
    </recommendedName>
</protein>
<dbReference type="EC" id="7.6.2.2" evidence="3"/>
<evidence type="ECO:0000256" key="4">
    <source>
        <dbReference type="ARBA" id="ARBA00022448"/>
    </source>
</evidence>
<dbReference type="GO" id="GO:0016887">
    <property type="term" value="F:ATP hydrolysis activity"/>
    <property type="evidence" value="ECO:0007669"/>
    <property type="project" value="InterPro"/>
</dbReference>
<dbReference type="GO" id="GO:0005737">
    <property type="term" value="C:cytoplasm"/>
    <property type="evidence" value="ECO:0007669"/>
    <property type="project" value="UniProtKB-ARBA"/>
</dbReference>
<dbReference type="Gene3D" id="1.20.1560.10">
    <property type="entry name" value="ABC transporter type 1, transmembrane domain"/>
    <property type="match status" value="1"/>
</dbReference>
<evidence type="ECO:0000256" key="5">
    <source>
        <dbReference type="ARBA" id="ARBA00022475"/>
    </source>
</evidence>
<dbReference type="SUPFAM" id="SSF90123">
    <property type="entry name" value="ABC transporter transmembrane region"/>
    <property type="match status" value="1"/>
</dbReference>
<evidence type="ECO:0000259" key="14">
    <source>
        <dbReference type="PROSITE" id="PS50893"/>
    </source>
</evidence>
<evidence type="ECO:0000256" key="2">
    <source>
        <dbReference type="ARBA" id="ARBA00006526"/>
    </source>
</evidence>
<dbReference type="NCBIfam" id="NF008056">
    <property type="entry name" value="PRK10790.1"/>
    <property type="match status" value="1"/>
</dbReference>
<keyword evidence="7" id="KW-0547">Nucleotide-binding</keyword>
<dbReference type="PANTHER" id="PTHR43394">
    <property type="entry name" value="ATP-DEPENDENT PERMEASE MDL1, MITOCHONDRIAL"/>
    <property type="match status" value="1"/>
</dbReference>
<dbReference type="FunFam" id="3.40.50.300:FF:000604">
    <property type="entry name" value="ABC transporter B family member 28"/>
    <property type="match status" value="1"/>
</dbReference>
<dbReference type="InterPro" id="IPR036640">
    <property type="entry name" value="ABC1_TM_sf"/>
</dbReference>
<dbReference type="GO" id="GO:0008559">
    <property type="term" value="F:ABC-type xenobiotic transporter activity"/>
    <property type="evidence" value="ECO:0007669"/>
    <property type="project" value="UniProtKB-EC"/>
</dbReference>
<evidence type="ECO:0000256" key="12">
    <source>
        <dbReference type="ARBA" id="ARBA00040960"/>
    </source>
</evidence>
<keyword evidence="9 13" id="KW-1133">Transmembrane helix</keyword>
<keyword evidence="6 13" id="KW-0812">Transmembrane</keyword>
<comment type="subcellular location">
    <subcellularLocation>
        <location evidence="1">Cell membrane</location>
        <topology evidence="1">Multi-pass membrane protein</topology>
    </subcellularLocation>
</comment>
<feature type="transmembrane region" description="Helical" evidence="13">
    <location>
        <begin position="250"/>
        <end position="271"/>
    </location>
</feature>